<dbReference type="PANTHER" id="PTHR47985:SF4">
    <property type="entry name" value="SERINE_THREONINE-PROTEIN KINASE PBL27"/>
    <property type="match status" value="1"/>
</dbReference>
<dbReference type="GO" id="GO:0005886">
    <property type="term" value="C:plasma membrane"/>
    <property type="evidence" value="ECO:0007669"/>
    <property type="project" value="UniProtKB-SubCell"/>
</dbReference>
<evidence type="ECO:0000313" key="12">
    <source>
        <dbReference type="EMBL" id="KAH7436230.1"/>
    </source>
</evidence>
<dbReference type="PROSITE" id="PS00108">
    <property type="entry name" value="PROTEIN_KINASE_ST"/>
    <property type="match status" value="1"/>
</dbReference>
<gene>
    <name evidence="12" type="ORF">KP509_05G009300</name>
</gene>
<evidence type="ECO:0000256" key="9">
    <source>
        <dbReference type="PROSITE-ProRule" id="PRU10141"/>
    </source>
</evidence>
<sequence>MDFFVCFNCSSDEDPTEEDCFSCFIPSTRDDKAELSRSSRSKDFSESQDKNLTPELHHRVQSFTFKELGAATCEFRGANIIGDGGFGLVYKGLLAEHNQIVAIKRLNLSAQQGNREFLVELLTLSMLQHTNIMSLIGYCADGDERLLVYEYMPLGSLEDHLHDDPRLTLLKPLSWKNRIKIAAGVARGLEYLHNEASPPVIYRDLKSSNILLNNNYEPKLSDFGLAKLGPVGDNAYVFTRLMGTYGYCPPEYALTNQITQKTDVYSFGIVLLELITGRKAVDFKRREDEQILVDWVRSILEDAQDFSAMADPLLQGQFPIRSLHQAVVVAAMCTQQDASSRPPIRNVVKALTHLESQACDPS</sequence>
<keyword evidence="13" id="KW-1185">Reference proteome</keyword>
<protein>
    <recommendedName>
        <fullName evidence="11">Protein kinase domain-containing protein</fullName>
    </recommendedName>
</protein>
<comment type="caution">
    <text evidence="12">The sequence shown here is derived from an EMBL/GenBank/DDBJ whole genome shotgun (WGS) entry which is preliminary data.</text>
</comment>
<dbReference type="GO" id="GO:0005524">
    <property type="term" value="F:ATP binding"/>
    <property type="evidence" value="ECO:0007669"/>
    <property type="project" value="UniProtKB-UniRule"/>
</dbReference>
<dbReference type="OrthoDB" id="4062651at2759"/>
<evidence type="ECO:0000256" key="1">
    <source>
        <dbReference type="ARBA" id="ARBA00004236"/>
    </source>
</evidence>
<feature type="binding site" evidence="9">
    <location>
        <position position="104"/>
    </location>
    <ligand>
        <name>ATP</name>
        <dbReference type="ChEBI" id="CHEBI:30616"/>
    </ligand>
</feature>
<feature type="domain" description="Protein kinase" evidence="11">
    <location>
        <begin position="75"/>
        <end position="354"/>
    </location>
</feature>
<accession>A0A8T2UNR2</accession>
<dbReference type="FunFam" id="3.30.200.20:FF:000178">
    <property type="entry name" value="serine/threonine-protein kinase PBS1-like"/>
    <property type="match status" value="1"/>
</dbReference>
<evidence type="ECO:0000256" key="7">
    <source>
        <dbReference type="ARBA" id="ARBA00022840"/>
    </source>
</evidence>
<dbReference type="PROSITE" id="PS00107">
    <property type="entry name" value="PROTEIN_KINASE_ATP"/>
    <property type="match status" value="1"/>
</dbReference>
<evidence type="ECO:0000256" key="5">
    <source>
        <dbReference type="ARBA" id="ARBA00022741"/>
    </source>
</evidence>
<dbReference type="InterPro" id="IPR011009">
    <property type="entry name" value="Kinase-like_dom_sf"/>
</dbReference>
<evidence type="ECO:0000256" key="8">
    <source>
        <dbReference type="ARBA" id="ARBA00023136"/>
    </source>
</evidence>
<dbReference type="EMBL" id="CM035410">
    <property type="protein sequence ID" value="KAH7436230.1"/>
    <property type="molecule type" value="Genomic_DNA"/>
</dbReference>
<dbReference type="Gene3D" id="1.10.510.10">
    <property type="entry name" value="Transferase(Phosphotransferase) domain 1"/>
    <property type="match status" value="1"/>
</dbReference>
<dbReference type="InterPro" id="IPR017441">
    <property type="entry name" value="Protein_kinase_ATP_BS"/>
</dbReference>
<evidence type="ECO:0000256" key="6">
    <source>
        <dbReference type="ARBA" id="ARBA00022777"/>
    </source>
</evidence>
<dbReference type="SUPFAM" id="SSF56112">
    <property type="entry name" value="Protein kinase-like (PK-like)"/>
    <property type="match status" value="1"/>
</dbReference>
<keyword evidence="3 10" id="KW-0723">Serine/threonine-protein kinase</keyword>
<dbReference type="Pfam" id="PF00069">
    <property type="entry name" value="Pkinase"/>
    <property type="match status" value="1"/>
</dbReference>
<keyword evidence="2" id="KW-1003">Cell membrane</keyword>
<dbReference type="PROSITE" id="PS50011">
    <property type="entry name" value="PROTEIN_KINASE_DOM"/>
    <property type="match status" value="1"/>
</dbReference>
<keyword evidence="6" id="KW-0418">Kinase</keyword>
<dbReference type="Proteomes" id="UP000825935">
    <property type="component" value="Chromosome 5"/>
</dbReference>
<comment type="subcellular location">
    <subcellularLocation>
        <location evidence="1">Cell membrane</location>
    </subcellularLocation>
</comment>
<keyword evidence="8" id="KW-0472">Membrane</keyword>
<dbReference type="PANTHER" id="PTHR47985">
    <property type="entry name" value="OS07G0668900 PROTEIN"/>
    <property type="match status" value="1"/>
</dbReference>
<name>A0A8T2UNR2_CERRI</name>
<evidence type="ECO:0000313" key="13">
    <source>
        <dbReference type="Proteomes" id="UP000825935"/>
    </source>
</evidence>
<dbReference type="AlphaFoldDB" id="A0A8T2UNR2"/>
<dbReference type="OMA" id="CEFRGAN"/>
<dbReference type="Gene3D" id="3.30.200.20">
    <property type="entry name" value="Phosphorylase Kinase, domain 1"/>
    <property type="match status" value="1"/>
</dbReference>
<dbReference type="GO" id="GO:0004674">
    <property type="term" value="F:protein serine/threonine kinase activity"/>
    <property type="evidence" value="ECO:0007669"/>
    <property type="project" value="UniProtKB-KW"/>
</dbReference>
<evidence type="ECO:0000256" key="3">
    <source>
        <dbReference type="ARBA" id="ARBA00022527"/>
    </source>
</evidence>
<keyword evidence="4" id="KW-0808">Transferase</keyword>
<evidence type="ECO:0000259" key="11">
    <source>
        <dbReference type="PROSITE" id="PS50011"/>
    </source>
</evidence>
<dbReference type="CDD" id="cd14066">
    <property type="entry name" value="STKc_IRAK"/>
    <property type="match status" value="1"/>
</dbReference>
<dbReference type="FunFam" id="1.10.510.10:FF:000032">
    <property type="entry name" value="Serine/threonine-protein kinase PBS1"/>
    <property type="match status" value="1"/>
</dbReference>
<dbReference type="InterPro" id="IPR008271">
    <property type="entry name" value="Ser/Thr_kinase_AS"/>
</dbReference>
<reference evidence="12" key="1">
    <citation type="submission" date="2021-08" db="EMBL/GenBank/DDBJ databases">
        <title>WGS assembly of Ceratopteris richardii.</title>
        <authorList>
            <person name="Marchant D.B."/>
            <person name="Chen G."/>
            <person name="Jenkins J."/>
            <person name="Shu S."/>
            <person name="Leebens-Mack J."/>
            <person name="Grimwood J."/>
            <person name="Schmutz J."/>
            <person name="Soltis P."/>
            <person name="Soltis D."/>
            <person name="Chen Z.-H."/>
        </authorList>
    </citation>
    <scope>NUCLEOTIDE SEQUENCE</scope>
    <source>
        <strain evidence="12">Whitten #5841</strain>
        <tissue evidence="12">Leaf</tissue>
    </source>
</reference>
<evidence type="ECO:0000256" key="4">
    <source>
        <dbReference type="ARBA" id="ARBA00022679"/>
    </source>
</evidence>
<comment type="similarity">
    <text evidence="10">Belongs to the protein kinase superfamily.</text>
</comment>
<keyword evidence="7 9" id="KW-0067">ATP-binding</keyword>
<proteinExistence type="inferred from homology"/>
<keyword evidence="5 9" id="KW-0547">Nucleotide-binding</keyword>
<evidence type="ECO:0000256" key="2">
    <source>
        <dbReference type="ARBA" id="ARBA00022475"/>
    </source>
</evidence>
<dbReference type="InterPro" id="IPR000719">
    <property type="entry name" value="Prot_kinase_dom"/>
</dbReference>
<evidence type="ECO:0000256" key="10">
    <source>
        <dbReference type="RuleBase" id="RU000304"/>
    </source>
</evidence>
<dbReference type="SMART" id="SM00220">
    <property type="entry name" value="S_TKc"/>
    <property type="match status" value="1"/>
</dbReference>
<organism evidence="12 13">
    <name type="scientific">Ceratopteris richardii</name>
    <name type="common">Triangle waterfern</name>
    <dbReference type="NCBI Taxonomy" id="49495"/>
    <lineage>
        <taxon>Eukaryota</taxon>
        <taxon>Viridiplantae</taxon>
        <taxon>Streptophyta</taxon>
        <taxon>Embryophyta</taxon>
        <taxon>Tracheophyta</taxon>
        <taxon>Polypodiopsida</taxon>
        <taxon>Polypodiidae</taxon>
        <taxon>Polypodiales</taxon>
        <taxon>Pteridineae</taxon>
        <taxon>Pteridaceae</taxon>
        <taxon>Parkerioideae</taxon>
        <taxon>Ceratopteris</taxon>
    </lineage>
</organism>